<feature type="binding site" evidence="16">
    <location>
        <position position="185"/>
    </location>
    <ligand>
        <name>thiamine diphosphate</name>
        <dbReference type="ChEBI" id="CHEBI:58937"/>
    </ligand>
</feature>
<feature type="binding site" evidence="15">
    <location>
        <position position="466"/>
    </location>
    <ligand>
        <name>substrate</name>
    </ligand>
</feature>
<feature type="binding site" evidence="16">
    <location>
        <position position="70"/>
    </location>
    <ligand>
        <name>thiamine diphosphate</name>
        <dbReference type="ChEBI" id="CHEBI:58937"/>
    </ligand>
</feature>
<feature type="binding site" evidence="15">
    <location>
        <position position="458"/>
    </location>
    <ligand>
        <name>substrate</name>
    </ligand>
</feature>
<dbReference type="FunFam" id="3.40.50.970:FF:000045">
    <property type="entry name" value="Transketolase"/>
    <property type="match status" value="1"/>
</dbReference>
<keyword evidence="21" id="KW-1185">Reference proteome</keyword>
<dbReference type="InterPro" id="IPR009014">
    <property type="entry name" value="Transketo_C/PFOR_II"/>
</dbReference>
<evidence type="ECO:0000259" key="19">
    <source>
        <dbReference type="SMART" id="SM00861"/>
    </source>
</evidence>
<feature type="binding site" evidence="16">
    <location>
        <position position="434"/>
    </location>
    <ligand>
        <name>thiamine diphosphate</name>
        <dbReference type="ChEBI" id="CHEBI:58937"/>
    </ligand>
</feature>
<feature type="binding site" evidence="16">
    <location>
        <position position="156"/>
    </location>
    <ligand>
        <name>thiamine diphosphate</name>
        <dbReference type="ChEBI" id="CHEBI:58937"/>
    </ligand>
</feature>
<evidence type="ECO:0000256" key="7">
    <source>
        <dbReference type="ARBA" id="ARBA00022679"/>
    </source>
</evidence>
<gene>
    <name evidence="20" type="primary">tkt</name>
    <name evidence="20" type="ORF">G3N56_11985</name>
</gene>
<feature type="binding site" evidence="15">
    <location>
        <position position="30"/>
    </location>
    <ligand>
        <name>substrate</name>
    </ligand>
</feature>
<dbReference type="Gene3D" id="3.40.50.920">
    <property type="match status" value="1"/>
</dbReference>
<organism evidence="20 21">
    <name type="scientific">Desulfolutivibrio sulfodismutans</name>
    <dbReference type="NCBI Taxonomy" id="63561"/>
    <lineage>
        <taxon>Bacteria</taxon>
        <taxon>Pseudomonadati</taxon>
        <taxon>Thermodesulfobacteriota</taxon>
        <taxon>Desulfovibrionia</taxon>
        <taxon>Desulfovibrionales</taxon>
        <taxon>Desulfovibrionaceae</taxon>
        <taxon>Desulfolutivibrio</taxon>
    </lineage>
</organism>
<dbReference type="InterPro" id="IPR055152">
    <property type="entry name" value="Transketolase-like_C_2"/>
</dbReference>
<feature type="binding site" evidence="15">
    <location>
        <position position="470"/>
    </location>
    <ligand>
        <name>substrate</name>
    </ligand>
</feature>
<dbReference type="InterPro" id="IPR005478">
    <property type="entry name" value="Transketolase_bac-like"/>
</dbReference>
<comment type="cofactor">
    <cofactor evidence="3">
        <name>Co(2+)</name>
        <dbReference type="ChEBI" id="CHEBI:48828"/>
    </cofactor>
</comment>
<dbReference type="EMBL" id="JAAGRQ010000048">
    <property type="protein sequence ID" value="NDY57455.1"/>
    <property type="molecule type" value="Genomic_DNA"/>
</dbReference>
<dbReference type="InterPro" id="IPR029061">
    <property type="entry name" value="THDP-binding"/>
</dbReference>
<evidence type="ECO:0000256" key="5">
    <source>
        <dbReference type="ARBA" id="ARBA00011738"/>
    </source>
</evidence>
<evidence type="ECO:0000313" key="20">
    <source>
        <dbReference type="EMBL" id="NDY57455.1"/>
    </source>
</evidence>
<keyword evidence="11 16" id="KW-0786">Thiamine pyrophosphate</keyword>
<evidence type="ECO:0000256" key="8">
    <source>
        <dbReference type="ARBA" id="ARBA00022723"/>
    </source>
</evidence>
<keyword evidence="7 20" id="KW-0808">Transferase</keyword>
<comment type="cofactor">
    <cofactor evidence="16">
        <name>thiamine diphosphate</name>
        <dbReference type="ChEBI" id="CHEBI:58937"/>
    </cofactor>
    <text evidence="16">Binds 1 thiamine pyrophosphate per subunit. During the reaction, the substrate forms a covalent intermediate with the cofactor.</text>
</comment>
<dbReference type="AlphaFoldDB" id="A0A7K3NNT5"/>
<comment type="cofactor">
    <cofactor evidence="2">
        <name>Mn(2+)</name>
        <dbReference type="ChEBI" id="CHEBI:29035"/>
    </cofactor>
</comment>
<name>A0A7K3NNT5_9BACT</name>
<accession>A0A7K3NNT5</accession>
<keyword evidence="8 17" id="KW-0479">Metal-binding</keyword>
<evidence type="ECO:0000256" key="15">
    <source>
        <dbReference type="PIRSR" id="PIRSR605478-2"/>
    </source>
</evidence>
<feature type="domain" description="Transketolase-like pyrimidine-binding" evidence="19">
    <location>
        <begin position="349"/>
        <end position="522"/>
    </location>
</feature>
<dbReference type="SUPFAM" id="SSF52922">
    <property type="entry name" value="TK C-terminal domain-like"/>
    <property type="match status" value="1"/>
</dbReference>
<comment type="cofactor">
    <cofactor evidence="1">
        <name>Ca(2+)</name>
        <dbReference type="ChEBI" id="CHEBI:29108"/>
    </cofactor>
</comment>
<feature type="binding site" evidence="17">
    <location>
        <position position="185"/>
    </location>
    <ligand>
        <name>Mg(2+)</name>
        <dbReference type="ChEBI" id="CHEBI:18420"/>
    </ligand>
</feature>
<evidence type="ECO:0000256" key="1">
    <source>
        <dbReference type="ARBA" id="ARBA00001913"/>
    </source>
</evidence>
<evidence type="ECO:0000313" key="21">
    <source>
        <dbReference type="Proteomes" id="UP000469724"/>
    </source>
</evidence>
<evidence type="ECO:0000256" key="10">
    <source>
        <dbReference type="ARBA" id="ARBA00022842"/>
    </source>
</evidence>
<feature type="binding site" evidence="15">
    <location>
        <position position="517"/>
    </location>
    <ligand>
        <name>substrate</name>
    </ligand>
</feature>
<dbReference type="SMART" id="SM00861">
    <property type="entry name" value="Transket_pyr"/>
    <property type="match status" value="1"/>
</dbReference>
<dbReference type="GO" id="GO:0006098">
    <property type="term" value="P:pentose-phosphate shunt"/>
    <property type="evidence" value="ECO:0007669"/>
    <property type="project" value="TreeGrafter"/>
</dbReference>
<protein>
    <recommendedName>
        <fullName evidence="6 13">Transketolase</fullName>
        <ecNumber evidence="6 13">2.2.1.1</ecNumber>
    </recommendedName>
</protein>
<dbReference type="InterPro" id="IPR033247">
    <property type="entry name" value="Transketolase_fam"/>
</dbReference>
<comment type="catalytic activity">
    <reaction evidence="12">
        <text>D-sedoheptulose 7-phosphate + D-glyceraldehyde 3-phosphate = aldehydo-D-ribose 5-phosphate + D-xylulose 5-phosphate</text>
        <dbReference type="Rhea" id="RHEA:10508"/>
        <dbReference type="ChEBI" id="CHEBI:57483"/>
        <dbReference type="ChEBI" id="CHEBI:57737"/>
        <dbReference type="ChEBI" id="CHEBI:58273"/>
        <dbReference type="ChEBI" id="CHEBI:59776"/>
        <dbReference type="EC" id="2.2.1.1"/>
    </reaction>
</comment>
<dbReference type="SUPFAM" id="SSF52518">
    <property type="entry name" value="Thiamin diphosphate-binding fold (THDP-binding)"/>
    <property type="match status" value="2"/>
</dbReference>
<evidence type="ECO:0000256" key="18">
    <source>
        <dbReference type="PIRSR" id="PIRSR605478-5"/>
    </source>
</evidence>
<dbReference type="InterPro" id="IPR005475">
    <property type="entry name" value="Transketolase-like_Pyr-bd"/>
</dbReference>
<evidence type="ECO:0000256" key="3">
    <source>
        <dbReference type="ARBA" id="ARBA00001941"/>
    </source>
</evidence>
<dbReference type="PROSITE" id="PS00802">
    <property type="entry name" value="TRANSKETOLASE_2"/>
    <property type="match status" value="1"/>
</dbReference>
<dbReference type="Pfam" id="PF00456">
    <property type="entry name" value="Transketolase_N"/>
    <property type="match status" value="1"/>
</dbReference>
<comment type="subunit">
    <text evidence="5">Homodimer.</text>
</comment>
<dbReference type="EC" id="2.2.1.1" evidence="6 13"/>
<evidence type="ECO:0000256" key="2">
    <source>
        <dbReference type="ARBA" id="ARBA00001936"/>
    </source>
</evidence>
<reference evidence="20 21" key="1">
    <citation type="submission" date="2020-02" db="EMBL/GenBank/DDBJ databases">
        <title>Comparative genomics of sulfur disproportionating microorganisms.</title>
        <authorList>
            <person name="Ward L.M."/>
            <person name="Bertran E."/>
            <person name="Johnston D.T."/>
        </authorList>
    </citation>
    <scope>NUCLEOTIDE SEQUENCE [LARGE SCALE GENOMIC DNA]</scope>
    <source>
        <strain evidence="20 21">DSM 3696</strain>
    </source>
</reference>
<feature type="binding site" evidence="15">
    <location>
        <position position="379"/>
    </location>
    <ligand>
        <name>substrate</name>
    </ligand>
</feature>
<dbReference type="InterPro" id="IPR005474">
    <property type="entry name" value="Transketolase_N"/>
</dbReference>
<feature type="binding site" evidence="17">
    <location>
        <position position="155"/>
    </location>
    <ligand>
        <name>Mg(2+)</name>
        <dbReference type="ChEBI" id="CHEBI:18420"/>
    </ligand>
</feature>
<feature type="binding site" evidence="16">
    <location>
        <position position="260"/>
    </location>
    <ligand>
        <name>thiamine diphosphate</name>
        <dbReference type="ChEBI" id="CHEBI:58937"/>
    </ligand>
</feature>
<feature type="site" description="Important for catalytic activity" evidence="18">
    <location>
        <position position="260"/>
    </location>
</feature>
<dbReference type="PANTHER" id="PTHR43522:SF2">
    <property type="entry name" value="TRANSKETOLASE 1-RELATED"/>
    <property type="match status" value="1"/>
</dbReference>
<feature type="active site" description="Proton donor" evidence="14">
    <location>
        <position position="408"/>
    </location>
</feature>
<dbReference type="RefSeq" id="WP_163302495.1">
    <property type="nucleotide sequence ID" value="NZ_JAAGRQ010000048.1"/>
</dbReference>
<feature type="binding site" evidence="16">
    <location>
        <begin position="117"/>
        <end position="119"/>
    </location>
    <ligand>
        <name>thiamine diphosphate</name>
        <dbReference type="ChEBI" id="CHEBI:58937"/>
    </ligand>
</feature>
<evidence type="ECO:0000256" key="9">
    <source>
        <dbReference type="ARBA" id="ARBA00022837"/>
    </source>
</evidence>
<dbReference type="PANTHER" id="PTHR43522">
    <property type="entry name" value="TRANSKETOLASE"/>
    <property type="match status" value="1"/>
</dbReference>
<feature type="binding site" evidence="15">
    <location>
        <position position="260"/>
    </location>
    <ligand>
        <name>substrate</name>
    </ligand>
</feature>
<dbReference type="Proteomes" id="UP000469724">
    <property type="component" value="Unassembled WGS sequence"/>
</dbReference>
<evidence type="ECO:0000256" key="11">
    <source>
        <dbReference type="ARBA" id="ARBA00023052"/>
    </source>
</evidence>
<dbReference type="CDD" id="cd02012">
    <property type="entry name" value="TPP_TK"/>
    <property type="match status" value="1"/>
</dbReference>
<evidence type="ECO:0000256" key="16">
    <source>
        <dbReference type="PIRSR" id="PIRSR605478-3"/>
    </source>
</evidence>
<dbReference type="GO" id="GO:0004802">
    <property type="term" value="F:transketolase activity"/>
    <property type="evidence" value="ECO:0007669"/>
    <property type="project" value="UniProtKB-UniRule"/>
</dbReference>
<feature type="binding site" evidence="15">
    <location>
        <position position="352"/>
    </location>
    <ligand>
        <name>substrate</name>
    </ligand>
</feature>
<evidence type="ECO:0000256" key="13">
    <source>
        <dbReference type="NCBIfam" id="TIGR00232"/>
    </source>
</evidence>
<dbReference type="NCBIfam" id="TIGR00232">
    <property type="entry name" value="tktlase_bact"/>
    <property type="match status" value="1"/>
</dbReference>
<dbReference type="Pfam" id="PF22613">
    <property type="entry name" value="Transketolase_C_1"/>
    <property type="match status" value="1"/>
</dbReference>
<comment type="cofactor">
    <cofactor evidence="17">
        <name>Mg(2+)</name>
        <dbReference type="ChEBI" id="CHEBI:18420"/>
    </cofactor>
    <text evidence="17">Binds 1 Mg(2+) ion per subunit. Can also utilize other divalent metal cations, such as Ca(2+), Mn(2+) and Co(2+).</text>
</comment>
<feature type="binding site" evidence="17">
    <location>
        <position position="187"/>
    </location>
    <ligand>
        <name>Mg(2+)</name>
        <dbReference type="ChEBI" id="CHEBI:18420"/>
    </ligand>
</feature>
<evidence type="ECO:0000256" key="17">
    <source>
        <dbReference type="PIRSR" id="PIRSR605478-4"/>
    </source>
</evidence>
<evidence type="ECO:0000256" key="14">
    <source>
        <dbReference type="PIRSR" id="PIRSR605478-1"/>
    </source>
</evidence>
<evidence type="ECO:0000256" key="6">
    <source>
        <dbReference type="ARBA" id="ARBA00013152"/>
    </source>
</evidence>
<evidence type="ECO:0000256" key="4">
    <source>
        <dbReference type="ARBA" id="ARBA00007131"/>
    </source>
</evidence>
<evidence type="ECO:0000256" key="12">
    <source>
        <dbReference type="ARBA" id="ARBA00049473"/>
    </source>
</evidence>
<feature type="site" description="Important for catalytic activity" evidence="18">
    <location>
        <position position="30"/>
    </location>
</feature>
<dbReference type="FunFam" id="3.40.50.920:FF:000003">
    <property type="entry name" value="Transketolase"/>
    <property type="match status" value="1"/>
</dbReference>
<dbReference type="GO" id="GO:0046872">
    <property type="term" value="F:metal ion binding"/>
    <property type="evidence" value="ECO:0007669"/>
    <property type="project" value="UniProtKB-KW"/>
</dbReference>
<keyword evidence="9" id="KW-0106">Calcium</keyword>
<dbReference type="Gene3D" id="3.40.50.970">
    <property type="match status" value="2"/>
</dbReference>
<keyword evidence="10 17" id="KW-0460">Magnesium</keyword>
<sequence>MPSSTDLDLQAVNVIKGLIMDAVGKANSGHPGGAMSSADLGYILFSEFLDVDPDDTTWFNRDRFVLSAGHESMLLYALLLFQGILTMEDITRFRQFGSKTPGHPENFLTPGVEATTGPLGQGFAMSVGMAVAEAMLRARLGSDITDHYTFVLASDGDIQTPVCLGAAALAGHFELSRLIVCYDNNKVQLAGPTSRCDRTDHKKVFEGLGWRVIEIDGHDHGQIRAALTQAKTDAGKPTLIIGHTTIAKGSCSMENNCDSHGSPFSPEEIAKTKACLGLPADKPFYLPADVVERFRARHATVRAKRLDWQKALQKRLDTDAAFEDLWRQARRTPANRTFDWPEFEPGASVATRKAWGSALGALIDQLPLLVGGSADLDPSNQTAKFRDITGIFGPDNRAGRNLCFGVREFPMGALLNGIALHGGLVPFGATFLVFSDYERNALRMSALQRLPVLHVFTHDSFYVGEDGPTHQPIEHASSLRLIPNMLVMRPADARETCLAVQTALTQQSRPTCLLLTRQGLPVLDAARFPGLAEGVAKGGYVLADAPGGVPDGILLAAGSEVSLALAAAALLPEYKLRVVSMPCMELFDEQPKEYRDAVLPPAVTRRFAVEAGRPDLWCKYVGSLDNVHGISRFGASAPAKLLAEKYGFTPEHLAGLVRQAFAGKE</sequence>
<dbReference type="CDD" id="cd07033">
    <property type="entry name" value="TPP_PYR_DXS_TK_like"/>
    <property type="match status" value="1"/>
</dbReference>
<comment type="similarity">
    <text evidence="4">Belongs to the transketolase family.</text>
</comment>
<comment type="caution">
    <text evidence="20">The sequence shown here is derived from an EMBL/GenBank/DDBJ whole genome shotgun (WGS) entry which is preliminary data.</text>
</comment>
<dbReference type="Pfam" id="PF02779">
    <property type="entry name" value="Transket_pyr"/>
    <property type="match status" value="1"/>
</dbReference>
<proteinExistence type="inferred from homology"/>
<dbReference type="GO" id="GO:0005829">
    <property type="term" value="C:cytosol"/>
    <property type="evidence" value="ECO:0007669"/>
    <property type="project" value="TreeGrafter"/>
</dbReference>
<dbReference type="InterPro" id="IPR020826">
    <property type="entry name" value="Transketolase_BS"/>
</dbReference>